<feature type="transmembrane region" description="Helical" evidence="1">
    <location>
        <begin position="83"/>
        <end position="101"/>
    </location>
</feature>
<dbReference type="EMBL" id="LMWV01000019">
    <property type="protein sequence ID" value="KUN64763.1"/>
    <property type="molecule type" value="Genomic_DNA"/>
</dbReference>
<keyword evidence="1" id="KW-0812">Transmembrane</keyword>
<dbReference type="RefSeq" id="WP_062240556.1">
    <property type="nucleotide sequence ID" value="NZ_JBPJFL010000002.1"/>
</dbReference>
<accession>A0A101RZX9</accession>
<dbReference type="Pfam" id="PF02517">
    <property type="entry name" value="Rce1-like"/>
    <property type="match status" value="1"/>
</dbReference>
<feature type="transmembrane region" description="Helical" evidence="1">
    <location>
        <begin position="41"/>
        <end position="63"/>
    </location>
</feature>
<dbReference type="Proteomes" id="UP000054375">
    <property type="component" value="Unassembled WGS sequence"/>
</dbReference>
<feature type="domain" description="CAAX prenyl protease 2/Lysostaphin resistance protein A-like" evidence="2">
    <location>
        <begin position="107"/>
        <end position="204"/>
    </location>
</feature>
<feature type="transmembrane region" description="Helical" evidence="1">
    <location>
        <begin position="12"/>
        <end position="35"/>
    </location>
</feature>
<evidence type="ECO:0000259" key="2">
    <source>
        <dbReference type="Pfam" id="PF02517"/>
    </source>
</evidence>
<feature type="transmembrane region" description="Helical" evidence="1">
    <location>
        <begin position="142"/>
        <end position="161"/>
    </location>
</feature>
<feature type="transmembrane region" description="Helical" evidence="1">
    <location>
        <begin position="173"/>
        <end position="196"/>
    </location>
</feature>
<organism evidence="3 4">
    <name type="scientific">Streptomyces griseorubiginosus</name>
    <dbReference type="NCBI Taxonomy" id="67304"/>
    <lineage>
        <taxon>Bacteria</taxon>
        <taxon>Bacillati</taxon>
        <taxon>Actinomycetota</taxon>
        <taxon>Actinomycetes</taxon>
        <taxon>Kitasatosporales</taxon>
        <taxon>Streptomycetaceae</taxon>
        <taxon>Streptomyces</taxon>
    </lineage>
</organism>
<evidence type="ECO:0000313" key="4">
    <source>
        <dbReference type="Proteomes" id="UP000054375"/>
    </source>
</evidence>
<sequence>MERWKGHVTRHPVCGAVELTLAWHVVLLLFAKVLLPPLAPAWFPGLGATVINAICLTGVWCVLWRWGWLRVSGTTTFGRRRRWWLALPMLLIAGSYALAGLDGRTTVVVSSLVSLLWVGIDEEVYSRGLVQQTLTPLGPLRAATGVAVLFGLGHLQNHLFFGAAWDDTLWQMLSAALFGFTCAGLRFAIGSVWPMVVVHALDDFFQIRSPGSAPDWWQVSVYVFQAAYGWWLLRRYADRDRLPPRNAAGDDDPRPEAAGSMD</sequence>
<name>A0A101RZX9_9ACTN</name>
<keyword evidence="1" id="KW-1133">Transmembrane helix</keyword>
<dbReference type="GO" id="GO:0080120">
    <property type="term" value="P:CAAX-box protein maturation"/>
    <property type="evidence" value="ECO:0007669"/>
    <property type="project" value="UniProtKB-ARBA"/>
</dbReference>
<reference evidence="3 4" key="1">
    <citation type="submission" date="2015-10" db="EMBL/GenBank/DDBJ databases">
        <title>Draft genome sequence of Streptomyces griseorubiginosus DSM 40469, type strain for the species Streptomyces griseorubiginosus.</title>
        <authorList>
            <person name="Ruckert C."/>
            <person name="Winkler A."/>
            <person name="Kalinowski J."/>
            <person name="Kampfer P."/>
            <person name="Glaeser S."/>
        </authorList>
    </citation>
    <scope>NUCLEOTIDE SEQUENCE [LARGE SCALE GENOMIC DNA]</scope>
    <source>
        <strain evidence="3 4">DSM 40469</strain>
    </source>
</reference>
<proteinExistence type="predicted"/>
<dbReference type="AlphaFoldDB" id="A0A101RZX9"/>
<dbReference type="GO" id="GO:0006508">
    <property type="term" value="P:proteolysis"/>
    <property type="evidence" value="ECO:0007669"/>
    <property type="project" value="UniProtKB-KW"/>
</dbReference>
<keyword evidence="1" id="KW-0472">Membrane</keyword>
<keyword evidence="3" id="KW-0378">Hydrolase</keyword>
<evidence type="ECO:0000313" key="3">
    <source>
        <dbReference type="EMBL" id="KUN64763.1"/>
    </source>
</evidence>
<protein>
    <submittedName>
        <fullName evidence="3">CAAX protease</fullName>
    </submittedName>
</protein>
<comment type="caution">
    <text evidence="3">The sequence shown here is derived from an EMBL/GenBank/DDBJ whole genome shotgun (WGS) entry which is preliminary data.</text>
</comment>
<dbReference type="InterPro" id="IPR003675">
    <property type="entry name" value="Rce1/LyrA-like_dom"/>
</dbReference>
<dbReference type="GO" id="GO:0004175">
    <property type="term" value="F:endopeptidase activity"/>
    <property type="evidence" value="ECO:0007669"/>
    <property type="project" value="UniProtKB-ARBA"/>
</dbReference>
<keyword evidence="3" id="KW-0645">Protease</keyword>
<gene>
    <name evidence="3" type="ORF">AQJ54_22940</name>
</gene>
<keyword evidence="4" id="KW-1185">Reference proteome</keyword>
<evidence type="ECO:0000256" key="1">
    <source>
        <dbReference type="SAM" id="Phobius"/>
    </source>
</evidence>
<feature type="transmembrane region" description="Helical" evidence="1">
    <location>
        <begin position="216"/>
        <end position="233"/>
    </location>
</feature>